<accession>A0A0M0LRE8</accession>
<name>A0A0M0LRE8_9EUKA</name>
<dbReference type="OrthoDB" id="308690at2759"/>
<evidence type="ECO:0000313" key="2">
    <source>
        <dbReference type="Proteomes" id="UP000037460"/>
    </source>
</evidence>
<keyword evidence="2" id="KW-1185">Reference proteome</keyword>
<protein>
    <submittedName>
        <fullName evidence="1">Wd repeat-containing protein wrap73</fullName>
    </submittedName>
</protein>
<dbReference type="GO" id="GO:0005815">
    <property type="term" value="C:microtubule organizing center"/>
    <property type="evidence" value="ECO:0007669"/>
    <property type="project" value="TreeGrafter"/>
</dbReference>
<dbReference type="AlphaFoldDB" id="A0A0M0LRE8"/>
<dbReference type="Gene3D" id="2.130.10.10">
    <property type="entry name" value="YVTN repeat-like/Quinoprotein amine dehydrogenase"/>
    <property type="match status" value="3"/>
</dbReference>
<dbReference type="SMART" id="SM00320">
    <property type="entry name" value="WD40"/>
    <property type="match status" value="6"/>
</dbReference>
<evidence type="ECO:0000313" key="1">
    <source>
        <dbReference type="EMBL" id="KOO53561.1"/>
    </source>
</evidence>
<dbReference type="Pfam" id="PF00400">
    <property type="entry name" value="WD40"/>
    <property type="match status" value="1"/>
</dbReference>
<dbReference type="GO" id="GO:1990811">
    <property type="term" value="C:MWP complex"/>
    <property type="evidence" value="ECO:0007669"/>
    <property type="project" value="TreeGrafter"/>
</dbReference>
<dbReference type="InterPro" id="IPR052778">
    <property type="entry name" value="Centrosome-WD_assoc"/>
</dbReference>
<comment type="caution">
    <text evidence="1">The sequence shown here is derived from an EMBL/GenBank/DDBJ whole genome shotgun (WGS) entry which is preliminary data.</text>
</comment>
<dbReference type="PANTHER" id="PTHR16220">
    <property type="entry name" value="WD REPEAT PROTEIN 8-RELATED"/>
    <property type="match status" value="1"/>
</dbReference>
<proteinExistence type="predicted"/>
<dbReference type="InterPro" id="IPR036322">
    <property type="entry name" value="WD40_repeat_dom_sf"/>
</dbReference>
<dbReference type="Proteomes" id="UP000037460">
    <property type="component" value="Unassembled WGS sequence"/>
</dbReference>
<organism evidence="1 2">
    <name type="scientific">Chrysochromulina tobinii</name>
    <dbReference type="NCBI Taxonomy" id="1460289"/>
    <lineage>
        <taxon>Eukaryota</taxon>
        <taxon>Haptista</taxon>
        <taxon>Haptophyta</taxon>
        <taxon>Prymnesiophyceae</taxon>
        <taxon>Prymnesiales</taxon>
        <taxon>Chrysochromulinaceae</taxon>
        <taxon>Chrysochromulina</taxon>
    </lineage>
</organism>
<gene>
    <name evidence="1" type="ORF">Ctob_012664</name>
</gene>
<dbReference type="SUPFAM" id="SSF50978">
    <property type="entry name" value="WD40 repeat-like"/>
    <property type="match status" value="1"/>
</dbReference>
<dbReference type="EMBL" id="JWZX01000178">
    <property type="protein sequence ID" value="KOO53561.1"/>
    <property type="molecule type" value="Genomic_DNA"/>
</dbReference>
<sequence>MSNDLLQYSECHSQSGGHVRFSPDGRLIATAAGYRLVIRDVDTLQIVQLYGCVDAIEDVEWSFDSEYVLCSIPKRGVAQVWSVSNKEWHCKIDEGPVGLAHARFSPDGRHVLATADFRLRITIWSLCDRSVYYIRFPKHVGAGIDFTRDGTVMALAERTDARDSVGLFLTDGWKPLRTFPVASTDLEDLKWAPGGEVLCIVDTILQYQVLLYSAEGQLLQTYRPYEHALGVKTFEWHPLGHLLAIGSYDERVRVLNSLTWQRLAECSHPTQVHHSFSEDGVAWVEPEAEGGGYAARRLPLSVPALRPNPDKAKPMMGVGLLKWSAGGRFLFTRNDNMPRALWVWDGATLLLHSVLLQQGHVRAAAWHPKLQLLALCTGASKVYMWSPRGCRTAPLPAAHELSITQIEWNANGDALILLDADRFCVCFVSIPAEPDEDATDADETPPPLTADELEMLRKIAAAEPKTPARGAEAIEIA</sequence>
<reference evidence="2" key="1">
    <citation type="journal article" date="2015" name="PLoS Genet.">
        <title>Genome Sequence and Transcriptome Analyses of Chrysochromulina tobin: Metabolic Tools for Enhanced Algal Fitness in the Prominent Order Prymnesiales (Haptophyceae).</title>
        <authorList>
            <person name="Hovde B.T."/>
            <person name="Deodato C.R."/>
            <person name="Hunsperger H.M."/>
            <person name="Ryken S.A."/>
            <person name="Yost W."/>
            <person name="Jha R.K."/>
            <person name="Patterson J."/>
            <person name="Monnat R.J. Jr."/>
            <person name="Barlow S.B."/>
            <person name="Starkenburg S.R."/>
            <person name="Cattolico R.A."/>
        </authorList>
    </citation>
    <scope>NUCLEOTIDE SEQUENCE</scope>
    <source>
        <strain evidence="2">CCMP291</strain>
    </source>
</reference>
<dbReference type="InterPro" id="IPR001680">
    <property type="entry name" value="WD40_rpt"/>
</dbReference>
<dbReference type="InterPro" id="IPR015943">
    <property type="entry name" value="WD40/YVTN_repeat-like_dom_sf"/>
</dbReference>
<dbReference type="PANTHER" id="PTHR16220:SF0">
    <property type="entry name" value="WD REPEAT-CONTAINING PROTEIN WRAP73"/>
    <property type="match status" value="1"/>
</dbReference>